<protein>
    <submittedName>
        <fullName evidence="1">Uncharacterized protein</fullName>
    </submittedName>
</protein>
<dbReference type="RefSeq" id="WP_024602626.1">
    <property type="nucleotide sequence ID" value="NZ_BJXY01000008.1"/>
</dbReference>
<name>A0AA37S5P4_9GAMM</name>
<proteinExistence type="predicted"/>
<comment type="caution">
    <text evidence="1">The sequence shown here is derived from an EMBL/GenBank/DDBJ whole genome shotgun (WGS) entry which is preliminary data.</text>
</comment>
<dbReference type="EMBL" id="BSNE01000020">
    <property type="protein sequence ID" value="GLQ04137.1"/>
    <property type="molecule type" value="Genomic_DNA"/>
</dbReference>
<keyword evidence="2" id="KW-1185">Reference proteome</keyword>
<dbReference type="AlphaFoldDB" id="A0AA37S5P4"/>
<evidence type="ECO:0000313" key="2">
    <source>
        <dbReference type="Proteomes" id="UP001161408"/>
    </source>
</evidence>
<organism evidence="1 2">
    <name type="scientific">Pseudoalteromonas tetraodonis GFC</name>
    <dbReference type="NCBI Taxonomy" id="1315271"/>
    <lineage>
        <taxon>Bacteria</taxon>
        <taxon>Pseudomonadati</taxon>
        <taxon>Pseudomonadota</taxon>
        <taxon>Gammaproteobacteria</taxon>
        <taxon>Alteromonadales</taxon>
        <taxon>Pseudoalteromonadaceae</taxon>
        <taxon>Pseudoalteromonas</taxon>
    </lineage>
</organism>
<gene>
    <name evidence="1" type="ORF">GCM10007914_30180</name>
</gene>
<dbReference type="Proteomes" id="UP001161408">
    <property type="component" value="Unassembled WGS sequence"/>
</dbReference>
<sequence>MVNKLQGNYANLNALLAQSVNNSNHSNVPTGLQSRAHLAPSTATITDEMLSQFSDEQVDEILNQQLSSLLTISSTPSGSNYKLSSEEVALRTVISSQQEGLLKNERSDQLIERLNSSVKNIQGAYANTSDILSNLGQLGFNQKTFLASSQQRVERSLDPFMESFNRERYEDDDNYGFELSVKTKEGDVIKITLHSAQGYDEETGETTDEFSVSYEVDGDLSEAEHQALTQVLSGVGEMADEFFKAKQSAYSRYVPANQADLDLSFLSNFDNKELSGFDLYFSTSEGNTADADGALLGKDNELNLSYTLDEDSEQQILEFESVNGQNNIDFSLDMSTIGAQDKSQMQQYIKALDKSLEDSQLNSSEKSTRSAFGQKSDEVMKQGLAVFKSAFSSMSSAAERYSEIESVATKQFTNGRELVANLVDNMITRDPRYQGLGSSNKNSLGDGISKLADFDAKFSFAMDQGDYIATSTTKLSQNTEHQKSAGLTGVTQDKAASTRFNYEEGNRSDIPPDYYDKQENYTIGTAVKNNELVALDQAHEVDVDKKVYQFNPEISQYELKKELKETTTSESNIRVINDIWLEKNEDSHRMDERKRLSGVGASNEFRTTSSYSHTQLVTLIGDLDKLEQNKEVKREYLAVLSQVDDFMDKSM</sequence>
<evidence type="ECO:0000313" key="1">
    <source>
        <dbReference type="EMBL" id="GLQ04137.1"/>
    </source>
</evidence>
<reference evidence="1" key="2">
    <citation type="submission" date="2023-01" db="EMBL/GenBank/DDBJ databases">
        <title>Draft genome sequence of Pseudoalteromonas tetraodonis strain NBRC 103034.</title>
        <authorList>
            <person name="Sun Q."/>
            <person name="Mori K."/>
        </authorList>
    </citation>
    <scope>NUCLEOTIDE SEQUENCE</scope>
    <source>
        <strain evidence="1">NBRC 103034</strain>
    </source>
</reference>
<reference evidence="1" key="1">
    <citation type="journal article" date="2014" name="Int. J. Syst. Evol. Microbiol.">
        <title>Complete genome sequence of Corynebacterium casei LMG S-19264T (=DSM 44701T), isolated from a smear-ripened cheese.</title>
        <authorList>
            <consortium name="US DOE Joint Genome Institute (JGI-PGF)"/>
            <person name="Walter F."/>
            <person name="Albersmeier A."/>
            <person name="Kalinowski J."/>
            <person name="Ruckert C."/>
        </authorList>
    </citation>
    <scope>NUCLEOTIDE SEQUENCE</scope>
    <source>
        <strain evidence="1">NBRC 103034</strain>
    </source>
</reference>
<accession>A0AA37S5P4</accession>